<dbReference type="Proteomes" id="UP001163223">
    <property type="component" value="Chromosome"/>
</dbReference>
<dbReference type="EMBL" id="CP113520">
    <property type="protein sequence ID" value="WAJ29399.1"/>
    <property type="molecule type" value="Genomic_DNA"/>
</dbReference>
<accession>A0ACD4NR26</accession>
<proteinExistence type="predicted"/>
<gene>
    <name evidence="1" type="ORF">OXU80_03945</name>
</gene>
<sequence length="286" mass="30620">MIRTLTAVLSTLLLAGTAAAQSVDVPLPAAVKANGKLFVGVHCGYPPAGYVGLDGKPVGYEIAFARKIAEYAFGSPDALETQCVNEGNRIPFLQSGKIDMILASLAYTPARAEQIAYSQPIWVSNLQLVVPVDSPIQDYADLAGKSVATPTGSTYQTWLGKCHPEATVVPAQNAGELGTLLSQGRVDAFAFIDIYDYNFVRNQPRYRVTGTLAASAMQGVGIAKGNGELLAWVDAVVDDLRKKDFFFEAFSAEIKDEAFVKQYRDVVPGPNVTLDYAKSGALDCND</sequence>
<evidence type="ECO:0000313" key="2">
    <source>
        <dbReference type="Proteomes" id="UP001163223"/>
    </source>
</evidence>
<keyword evidence="2" id="KW-1185">Reference proteome</keyword>
<name>A0ACD4NR26_9HYPH</name>
<organism evidence="1 2">
    <name type="scientific">Antarcticirhabdus aurantiaca</name>
    <dbReference type="NCBI Taxonomy" id="2606717"/>
    <lineage>
        <taxon>Bacteria</taxon>
        <taxon>Pseudomonadati</taxon>
        <taxon>Pseudomonadota</taxon>
        <taxon>Alphaproteobacteria</taxon>
        <taxon>Hyphomicrobiales</taxon>
        <taxon>Aurantimonadaceae</taxon>
        <taxon>Antarcticirhabdus</taxon>
    </lineage>
</organism>
<reference evidence="1" key="1">
    <citation type="submission" date="2022-11" db="EMBL/GenBank/DDBJ databases">
        <title>beta-Carotene-producing bacterium, Jeongeuplla avenae sp. nov., alleviates the salt stress of Arabidopsis seedlings.</title>
        <authorList>
            <person name="Jiang L."/>
            <person name="Lee J."/>
        </authorList>
    </citation>
    <scope>NUCLEOTIDE SEQUENCE</scope>
    <source>
        <strain evidence="1">DY_R2A_6</strain>
    </source>
</reference>
<evidence type="ECO:0000313" key="1">
    <source>
        <dbReference type="EMBL" id="WAJ29399.1"/>
    </source>
</evidence>
<protein>
    <submittedName>
        <fullName evidence="1">Transporter substrate-binding domain-containing protein</fullName>
    </submittedName>
</protein>